<dbReference type="InterPro" id="IPR023801">
    <property type="entry name" value="His_deacetylse_dom"/>
</dbReference>
<dbReference type="PANTHER" id="PTHR10625">
    <property type="entry name" value="HISTONE DEACETYLASE HDAC1-RELATED"/>
    <property type="match status" value="1"/>
</dbReference>
<keyword evidence="13 14" id="KW-0539">Nucleus</keyword>
<dbReference type="EC" id="3.5.1.98" evidence="14"/>
<evidence type="ECO:0000256" key="15">
    <source>
        <dbReference type="PIRSR" id="PIRSR037913-1"/>
    </source>
</evidence>
<dbReference type="PRINTS" id="PR01270">
    <property type="entry name" value="HDASUPER"/>
</dbReference>
<accession>A0A1E3QNG2</accession>
<evidence type="ECO:0000256" key="11">
    <source>
        <dbReference type="ARBA" id="ARBA00023015"/>
    </source>
</evidence>
<dbReference type="GO" id="GO:0000118">
    <property type="term" value="C:histone deacetylase complex"/>
    <property type="evidence" value="ECO:0007669"/>
    <property type="project" value="EnsemblFungi"/>
</dbReference>
<evidence type="ECO:0000256" key="4">
    <source>
        <dbReference type="ARBA" id="ARBA00004496"/>
    </source>
</evidence>
<evidence type="ECO:0000259" key="18">
    <source>
        <dbReference type="Pfam" id="PF00850"/>
    </source>
</evidence>
<dbReference type="SUPFAM" id="SSF52768">
    <property type="entry name" value="Arginase/deacetylase"/>
    <property type="match status" value="1"/>
</dbReference>
<evidence type="ECO:0000256" key="13">
    <source>
        <dbReference type="ARBA" id="ARBA00023242"/>
    </source>
</evidence>
<reference evidence="20" key="1">
    <citation type="submission" date="2016-05" db="EMBL/GenBank/DDBJ databases">
        <title>Comparative genomics of biotechnologically important yeasts.</title>
        <authorList>
            <consortium name="DOE Joint Genome Institute"/>
            <person name="Riley R."/>
            <person name="Haridas S."/>
            <person name="Wolfe K.H."/>
            <person name="Lopes M.R."/>
            <person name="Hittinger C.T."/>
            <person name="Goker M."/>
            <person name="Salamov A."/>
            <person name="Wisecaver J."/>
            <person name="Long T.M."/>
            <person name="Aerts A.L."/>
            <person name="Barry K."/>
            <person name="Choi C."/>
            <person name="Clum A."/>
            <person name="Coughlan A.Y."/>
            <person name="Deshpande S."/>
            <person name="Douglass A.P."/>
            <person name="Hanson S.J."/>
            <person name="Klenk H.-P."/>
            <person name="Labutti K."/>
            <person name="Lapidus A."/>
            <person name="Lindquist E."/>
            <person name="Lipzen A."/>
            <person name="Meier-Kolthoff J.P."/>
            <person name="Ohm R.A."/>
            <person name="Otillar R.P."/>
            <person name="Pangilinan J."/>
            <person name="Peng Y."/>
            <person name="Rokas A."/>
            <person name="Rosa C.A."/>
            <person name="Scheuner C."/>
            <person name="Sibirny A.A."/>
            <person name="Slot J.C."/>
            <person name="Stielow J.B."/>
            <person name="Sun H."/>
            <person name="Kurtzman C.P."/>
            <person name="Blackwell M."/>
            <person name="Grigoriev I.V."/>
            <person name="Jeffries T.W."/>
        </authorList>
    </citation>
    <scope>NUCLEOTIDE SEQUENCE [LARGE SCALE GENOMIC DNA]</scope>
    <source>
        <strain evidence="20">NRRL Y-12698</strain>
    </source>
</reference>
<dbReference type="Pfam" id="PF00850">
    <property type="entry name" value="Hist_deacetyl"/>
    <property type="match status" value="1"/>
</dbReference>
<dbReference type="Gene3D" id="3.40.800.20">
    <property type="entry name" value="Histone deacetylase domain"/>
    <property type="match status" value="1"/>
</dbReference>
<name>A0A1E3QNG2_9ASCO</name>
<keyword evidence="6" id="KW-0963">Cytoplasm</keyword>
<evidence type="ECO:0000256" key="10">
    <source>
        <dbReference type="ARBA" id="ARBA00022853"/>
    </source>
</evidence>
<dbReference type="InterPro" id="IPR000286">
    <property type="entry name" value="HDACs"/>
</dbReference>
<evidence type="ECO:0000256" key="17">
    <source>
        <dbReference type="PIRSR" id="PIRSR037913-3"/>
    </source>
</evidence>
<evidence type="ECO:0000256" key="2">
    <source>
        <dbReference type="ARBA" id="ARBA00004123"/>
    </source>
</evidence>
<feature type="binding site" evidence="16">
    <location>
        <position position="314"/>
    </location>
    <ligand>
        <name>substrate</name>
    </ligand>
</feature>
<dbReference type="InterPro" id="IPR003084">
    <property type="entry name" value="HDAC_I/II"/>
</dbReference>
<dbReference type="GO" id="GO:0005737">
    <property type="term" value="C:cytoplasm"/>
    <property type="evidence" value="ECO:0007669"/>
    <property type="project" value="UniProtKB-SubCell"/>
</dbReference>
<comment type="subcellular location">
    <subcellularLocation>
        <location evidence="3">Chromosome</location>
    </subcellularLocation>
    <subcellularLocation>
        <location evidence="4">Cytoplasm</location>
    </subcellularLocation>
    <subcellularLocation>
        <location evidence="2 14">Nucleus</location>
    </subcellularLocation>
</comment>
<dbReference type="EMBL" id="KV454434">
    <property type="protein sequence ID" value="ODQ78632.1"/>
    <property type="molecule type" value="Genomic_DNA"/>
</dbReference>
<evidence type="ECO:0000256" key="1">
    <source>
        <dbReference type="ARBA" id="ARBA00001968"/>
    </source>
</evidence>
<feature type="active site" description="Proton acceptor" evidence="15">
    <location>
        <position position="151"/>
    </location>
</feature>
<dbReference type="GO" id="GO:0141221">
    <property type="term" value="F:histone deacetylase activity, hydrolytic mechanism"/>
    <property type="evidence" value="ECO:0007669"/>
    <property type="project" value="UniProtKB-EC"/>
</dbReference>
<feature type="binding site" evidence="16">
    <location>
        <position position="105"/>
    </location>
    <ligand>
        <name>substrate</name>
    </ligand>
</feature>
<dbReference type="GO" id="GO:0046872">
    <property type="term" value="F:metal ion binding"/>
    <property type="evidence" value="ECO:0007669"/>
    <property type="project" value="UniProtKB-KW"/>
</dbReference>
<protein>
    <recommendedName>
        <fullName evidence="14">Histone deacetylase</fullName>
        <ecNumber evidence="14">3.5.1.98</ecNumber>
    </recommendedName>
</protein>
<dbReference type="GO" id="GO:0031507">
    <property type="term" value="P:heterochromatin formation"/>
    <property type="evidence" value="ECO:0007669"/>
    <property type="project" value="TreeGrafter"/>
</dbReference>
<dbReference type="GO" id="GO:0005694">
    <property type="term" value="C:chromosome"/>
    <property type="evidence" value="ECO:0007669"/>
    <property type="project" value="UniProtKB-SubCell"/>
</dbReference>
<keyword evidence="7" id="KW-0678">Repressor</keyword>
<keyword evidence="11 14" id="KW-0805">Transcription regulation</keyword>
<evidence type="ECO:0000256" key="12">
    <source>
        <dbReference type="ARBA" id="ARBA00023163"/>
    </source>
</evidence>
<evidence type="ECO:0000256" key="7">
    <source>
        <dbReference type="ARBA" id="ARBA00022491"/>
    </source>
</evidence>
<feature type="binding site" evidence="16">
    <location>
        <position position="159"/>
    </location>
    <ligand>
        <name>substrate</name>
    </ligand>
</feature>
<dbReference type="STRING" id="984486.A0A1E3QNG2"/>
<evidence type="ECO:0000256" key="9">
    <source>
        <dbReference type="ARBA" id="ARBA00022801"/>
    </source>
</evidence>
<keyword evidence="9 14" id="KW-0378">Hydrolase</keyword>
<evidence type="ECO:0000256" key="5">
    <source>
        <dbReference type="ARBA" id="ARBA00022454"/>
    </source>
</evidence>
<feature type="binding site" evidence="17">
    <location>
        <position position="275"/>
    </location>
    <ligand>
        <name>a divalent metal cation</name>
        <dbReference type="ChEBI" id="CHEBI:60240"/>
    </ligand>
</feature>
<evidence type="ECO:0000313" key="20">
    <source>
        <dbReference type="Proteomes" id="UP000094336"/>
    </source>
</evidence>
<evidence type="ECO:0000256" key="14">
    <source>
        <dbReference type="PIRNR" id="PIRNR037913"/>
    </source>
</evidence>
<comment type="cofactor">
    <cofactor evidence="1">
        <name>a divalent metal cation</name>
        <dbReference type="ChEBI" id="CHEBI:60240"/>
    </cofactor>
</comment>
<feature type="domain" description="Histone deacetylase" evidence="18">
    <location>
        <begin position="24"/>
        <end position="328"/>
    </location>
</feature>
<comment type="similarity">
    <text evidence="14">Belongs to the histone deacetylase family. HD Type 1 subfamily.</text>
</comment>
<keyword evidence="5" id="KW-0158">Chromosome</keyword>
<dbReference type="PANTHER" id="PTHR10625:SF14">
    <property type="entry name" value="HISTONE DEACETYLASE 8"/>
    <property type="match status" value="1"/>
</dbReference>
<feature type="binding site" evidence="17">
    <location>
        <position position="186"/>
    </location>
    <ligand>
        <name>a divalent metal cation</name>
        <dbReference type="ChEBI" id="CHEBI:60240"/>
    </ligand>
</feature>
<dbReference type="InterPro" id="IPR023696">
    <property type="entry name" value="Ureohydrolase_dom_sf"/>
</dbReference>
<dbReference type="OrthoDB" id="73273at2759"/>
<proteinExistence type="inferred from homology"/>
<gene>
    <name evidence="19" type="ORF">BABINDRAFT_39129</name>
</gene>
<dbReference type="RefSeq" id="XP_018983960.1">
    <property type="nucleotide sequence ID" value="XM_019131909.1"/>
</dbReference>
<evidence type="ECO:0000256" key="6">
    <source>
        <dbReference type="ARBA" id="ARBA00022490"/>
    </source>
</evidence>
<dbReference type="PIRSF" id="PIRSF037913">
    <property type="entry name" value="His_deacetylse_1"/>
    <property type="match status" value="1"/>
</dbReference>
<keyword evidence="20" id="KW-1185">Reference proteome</keyword>
<sequence length="375" mass="41954">MPEPKRAVSLTLSTELSTLFDLLPSNVERQSLVTSLIKAYELHTKVAHLIPIKPCNRRDLEKFHDPEFVACLLKRRANGPPVSDSDESGLDENPDELSKFGLLYDCPVFPQMLEYVRYLAGLTVSTARHLCQTAGPVTQSVAINWYGGRHHGKKSIAAGFCYANDIVLGIMELRTKFRRVAYIDLDLHHGDGVEAAFQFSDKVLTISVHRLDIGFYPGTGGADVEGKGKGMGYAMNIPTKHGLTDASLSKIIQRQITPKLRDFQPECLVIQCGCDGLSTDEHQEWNLTIQGMGAAVQHLLDLNLPTMLLGGGGYNHVSVARCWTYLTCVALGEEQAEISRTWDIIPEHEYLDKYEDDGYVFWIDEKRNMREENIL</sequence>
<evidence type="ECO:0000256" key="16">
    <source>
        <dbReference type="PIRSR" id="PIRSR037913-2"/>
    </source>
</evidence>
<keyword evidence="12 14" id="KW-0804">Transcription</keyword>
<organism evidence="19 20">
    <name type="scientific">Babjeviella inositovora NRRL Y-12698</name>
    <dbReference type="NCBI Taxonomy" id="984486"/>
    <lineage>
        <taxon>Eukaryota</taxon>
        <taxon>Fungi</taxon>
        <taxon>Dikarya</taxon>
        <taxon>Ascomycota</taxon>
        <taxon>Saccharomycotina</taxon>
        <taxon>Pichiomycetes</taxon>
        <taxon>Serinales incertae sedis</taxon>
        <taxon>Babjeviella</taxon>
    </lineage>
</organism>
<dbReference type="GO" id="GO:0045944">
    <property type="term" value="P:positive regulation of transcription by RNA polymerase II"/>
    <property type="evidence" value="ECO:0007669"/>
    <property type="project" value="EnsemblFungi"/>
</dbReference>
<dbReference type="GeneID" id="30149762"/>
<dbReference type="InterPro" id="IPR037138">
    <property type="entry name" value="His_deacetylse_dom_sf"/>
</dbReference>
<dbReference type="AlphaFoldDB" id="A0A1E3QNG2"/>
<keyword evidence="10 14" id="KW-0156">Chromatin regulator</keyword>
<evidence type="ECO:0000313" key="19">
    <source>
        <dbReference type="EMBL" id="ODQ78632.1"/>
    </source>
</evidence>
<feature type="binding site" evidence="17">
    <location>
        <position position="188"/>
    </location>
    <ligand>
        <name>a divalent metal cation</name>
        <dbReference type="ChEBI" id="CHEBI:60240"/>
    </ligand>
</feature>
<keyword evidence="8 17" id="KW-0479">Metal-binding</keyword>
<evidence type="ECO:0000256" key="8">
    <source>
        <dbReference type="ARBA" id="ARBA00022723"/>
    </source>
</evidence>
<comment type="catalytic activity">
    <reaction evidence="14">
        <text>N(6)-acetyl-L-lysyl-[histone] + H2O = L-lysyl-[histone] + acetate</text>
        <dbReference type="Rhea" id="RHEA:58196"/>
        <dbReference type="Rhea" id="RHEA-COMP:9845"/>
        <dbReference type="Rhea" id="RHEA-COMP:11338"/>
        <dbReference type="ChEBI" id="CHEBI:15377"/>
        <dbReference type="ChEBI" id="CHEBI:29969"/>
        <dbReference type="ChEBI" id="CHEBI:30089"/>
        <dbReference type="ChEBI" id="CHEBI:61930"/>
        <dbReference type="EC" id="3.5.1.98"/>
    </reaction>
</comment>
<evidence type="ECO:0000256" key="3">
    <source>
        <dbReference type="ARBA" id="ARBA00004286"/>
    </source>
</evidence>
<dbReference type="Proteomes" id="UP000094336">
    <property type="component" value="Unassembled WGS sequence"/>
</dbReference>